<dbReference type="EMBL" id="CAJVCH010319316">
    <property type="protein sequence ID" value="CAG7786497.1"/>
    <property type="molecule type" value="Genomic_DNA"/>
</dbReference>
<evidence type="ECO:0000313" key="4">
    <source>
        <dbReference type="Proteomes" id="UP000708208"/>
    </source>
</evidence>
<dbReference type="Proteomes" id="UP000708208">
    <property type="component" value="Unassembled WGS sequence"/>
</dbReference>
<feature type="transmembrane region" description="Helical" evidence="1">
    <location>
        <begin position="67"/>
        <end position="89"/>
    </location>
</feature>
<proteinExistence type="predicted"/>
<dbReference type="Pfam" id="PF07841">
    <property type="entry name" value="DM4_12"/>
    <property type="match status" value="1"/>
</dbReference>
<organism evidence="3 4">
    <name type="scientific">Allacma fusca</name>
    <dbReference type="NCBI Taxonomy" id="39272"/>
    <lineage>
        <taxon>Eukaryota</taxon>
        <taxon>Metazoa</taxon>
        <taxon>Ecdysozoa</taxon>
        <taxon>Arthropoda</taxon>
        <taxon>Hexapoda</taxon>
        <taxon>Collembola</taxon>
        <taxon>Symphypleona</taxon>
        <taxon>Sminthuridae</taxon>
        <taxon>Allacma</taxon>
    </lineage>
</organism>
<feature type="signal peptide" evidence="2">
    <location>
        <begin position="1"/>
        <end position="22"/>
    </location>
</feature>
<feature type="chain" id="PRO_5035146032" evidence="2">
    <location>
        <begin position="23"/>
        <end position="249"/>
    </location>
</feature>
<dbReference type="InterPro" id="IPR006631">
    <property type="entry name" value="DM4_12"/>
</dbReference>
<keyword evidence="1" id="KW-0472">Membrane</keyword>
<evidence type="ECO:0000256" key="2">
    <source>
        <dbReference type="SAM" id="SignalP"/>
    </source>
</evidence>
<dbReference type="OrthoDB" id="6334967at2759"/>
<keyword evidence="2" id="KW-0732">Signal</keyword>
<reference evidence="3" key="1">
    <citation type="submission" date="2021-06" db="EMBL/GenBank/DDBJ databases">
        <authorList>
            <person name="Hodson N. C."/>
            <person name="Mongue J. A."/>
            <person name="Jaron S. K."/>
        </authorList>
    </citation>
    <scope>NUCLEOTIDE SEQUENCE</scope>
</reference>
<sequence length="249" mass="28344">MNPVSFCSAVLLALIYCHGTFGFETVEFDNSSLPVSTTSENIFQGIVEQESSLQDIDVSKSRSKRFITFNVLAPIDIGLLLAIPITLILPSMTNLFTKRVKKSIPADMDPEVYEDDPIVQNHLDRVSNYFDLLQIPEKACQQRAVCEFSASPEKYYPISEMVLQRIRNPELPVVSYEDDVPAVSRKPKSLFKVYNKAADHGMNYGENSCHQEFLKKCPYSIEKRLNMPVLRFWKALSTLLKFSIKDNTM</sequence>
<name>A0A8J2KK09_9HEXA</name>
<gene>
    <name evidence="3" type="ORF">AFUS01_LOCUS25063</name>
</gene>
<keyword evidence="1" id="KW-1133">Transmembrane helix</keyword>
<comment type="caution">
    <text evidence="3">The sequence shown here is derived from an EMBL/GenBank/DDBJ whole genome shotgun (WGS) entry which is preliminary data.</text>
</comment>
<keyword evidence="4" id="KW-1185">Reference proteome</keyword>
<accession>A0A8J2KK09</accession>
<protein>
    <submittedName>
        <fullName evidence="3">Uncharacterized protein</fullName>
    </submittedName>
</protein>
<evidence type="ECO:0000256" key="1">
    <source>
        <dbReference type="SAM" id="Phobius"/>
    </source>
</evidence>
<keyword evidence="1" id="KW-0812">Transmembrane</keyword>
<dbReference type="AlphaFoldDB" id="A0A8J2KK09"/>
<evidence type="ECO:0000313" key="3">
    <source>
        <dbReference type="EMBL" id="CAG7786497.1"/>
    </source>
</evidence>